<feature type="region of interest" description="Disordered" evidence="1">
    <location>
        <begin position="1"/>
        <end position="41"/>
    </location>
</feature>
<reference evidence="2" key="1">
    <citation type="submission" date="2018-05" db="EMBL/GenBank/DDBJ databases">
        <title>Draft genome of Mucuna pruriens seed.</title>
        <authorList>
            <person name="Nnadi N.E."/>
            <person name="Vos R."/>
            <person name="Hasami M.H."/>
            <person name="Devisetty U.K."/>
            <person name="Aguiy J.C."/>
        </authorList>
    </citation>
    <scope>NUCLEOTIDE SEQUENCE [LARGE SCALE GENOMIC DNA]</scope>
    <source>
        <strain evidence="2">JCA_2017</strain>
    </source>
</reference>
<comment type="caution">
    <text evidence="2">The sequence shown here is derived from an EMBL/GenBank/DDBJ whole genome shotgun (WGS) entry which is preliminary data.</text>
</comment>
<organism evidence="2 3">
    <name type="scientific">Mucuna pruriens</name>
    <name type="common">Velvet bean</name>
    <name type="synonym">Dolichos pruriens</name>
    <dbReference type="NCBI Taxonomy" id="157652"/>
    <lineage>
        <taxon>Eukaryota</taxon>
        <taxon>Viridiplantae</taxon>
        <taxon>Streptophyta</taxon>
        <taxon>Embryophyta</taxon>
        <taxon>Tracheophyta</taxon>
        <taxon>Spermatophyta</taxon>
        <taxon>Magnoliopsida</taxon>
        <taxon>eudicotyledons</taxon>
        <taxon>Gunneridae</taxon>
        <taxon>Pentapetalae</taxon>
        <taxon>rosids</taxon>
        <taxon>fabids</taxon>
        <taxon>Fabales</taxon>
        <taxon>Fabaceae</taxon>
        <taxon>Papilionoideae</taxon>
        <taxon>50 kb inversion clade</taxon>
        <taxon>NPAAA clade</taxon>
        <taxon>indigoferoid/millettioid clade</taxon>
        <taxon>Phaseoleae</taxon>
        <taxon>Mucuna</taxon>
    </lineage>
</organism>
<protein>
    <submittedName>
        <fullName evidence="2">Protein PHYTOCHROME KINASE SUBSTRATE 4</fullName>
    </submittedName>
</protein>
<feature type="non-terminal residue" evidence="2">
    <location>
        <position position="1"/>
    </location>
</feature>
<keyword evidence="2" id="KW-0418">Kinase</keyword>
<feature type="compositionally biased region" description="Polar residues" evidence="1">
    <location>
        <begin position="1"/>
        <end position="14"/>
    </location>
</feature>
<dbReference type="GO" id="GO:0016301">
    <property type="term" value="F:kinase activity"/>
    <property type="evidence" value="ECO:0007669"/>
    <property type="project" value="UniProtKB-KW"/>
</dbReference>
<dbReference type="PANTHER" id="PTHR33781:SF18">
    <property type="entry name" value="DOF-TYPE DOMAIN-CONTAINING PROTEIN"/>
    <property type="match status" value="1"/>
</dbReference>
<dbReference type="AlphaFoldDB" id="A0A371E6U7"/>
<accession>A0A371E6U7</accession>
<evidence type="ECO:0000313" key="2">
    <source>
        <dbReference type="EMBL" id="RDX61723.1"/>
    </source>
</evidence>
<evidence type="ECO:0000313" key="3">
    <source>
        <dbReference type="Proteomes" id="UP000257109"/>
    </source>
</evidence>
<gene>
    <name evidence="2" type="primary">PKS4</name>
    <name evidence="2" type="ORF">CR513_60025</name>
</gene>
<dbReference type="Proteomes" id="UP000257109">
    <property type="component" value="Unassembled WGS sequence"/>
</dbReference>
<keyword evidence="2" id="KW-0808">Transferase</keyword>
<dbReference type="PANTHER" id="PTHR33781">
    <property type="entry name" value="PROTEIN PHYTOCHROME KINASE SUBSTRATE 1-RELATED"/>
    <property type="match status" value="1"/>
</dbReference>
<evidence type="ECO:0000256" key="1">
    <source>
        <dbReference type="SAM" id="MobiDB-lite"/>
    </source>
</evidence>
<feature type="compositionally biased region" description="Pro residues" evidence="1">
    <location>
        <begin position="232"/>
        <end position="241"/>
    </location>
</feature>
<dbReference type="InterPro" id="IPR039615">
    <property type="entry name" value="PKS"/>
</dbReference>
<dbReference type="EMBL" id="QJKJ01015958">
    <property type="protein sequence ID" value="RDX61723.1"/>
    <property type="molecule type" value="Genomic_DNA"/>
</dbReference>
<feature type="region of interest" description="Disordered" evidence="1">
    <location>
        <begin position="319"/>
        <end position="348"/>
    </location>
</feature>
<name>A0A371E6U7_MUCPR</name>
<dbReference type="OrthoDB" id="691744at2759"/>
<feature type="compositionally biased region" description="Low complexity" evidence="1">
    <location>
        <begin position="115"/>
        <end position="139"/>
    </location>
</feature>
<proteinExistence type="predicted"/>
<keyword evidence="3" id="KW-1185">Reference proteome</keyword>
<feature type="region of interest" description="Disordered" evidence="1">
    <location>
        <begin position="218"/>
        <end position="266"/>
    </location>
</feature>
<dbReference type="GO" id="GO:0009638">
    <property type="term" value="P:phototropism"/>
    <property type="evidence" value="ECO:0007669"/>
    <property type="project" value="InterPro"/>
</dbReference>
<feature type="region of interest" description="Disordered" evidence="1">
    <location>
        <begin position="101"/>
        <end position="139"/>
    </location>
</feature>
<sequence length="414" mass="46254">MERATIHSNLNPKSPSFKDRDASFSSPHLTPDQPNKCEPHHAMRPNELRALDHDSTSELSISTFGAHKYFNQVTNNNDNNIQKVMTINSNSRVSPLLNMDSEHKHNPEQGDITKSTRSFSYSASSSVGGNNSNGNHNNMIINNYKAHSFHVATTSTPPPSSSKSTLNNKAGLLFHHPQRTTISVINPPQTPSNLTKKLRTSLSKPIWLLRKKCPCNDKKSVQVKGNTNTPKPKTPPPPQPQPQTFSHNQTHKDSLNHKAPIAPSNKEVKSQRLFQFQPAMNQVRRPSSNEGFTFPLFLATNSTNPTKPHQVLLNVVHEEEDTTPRESLHVFQPPSPPKSRAMDDDAASDASSDLFEIENFSIQTTTVPCPIITPSIAQSHETTDHEFFFAADTGSSLWRRQRLRDIEVLPPPRF</sequence>